<feature type="compositionally biased region" description="Pro residues" evidence="16">
    <location>
        <begin position="2743"/>
        <end position="2758"/>
    </location>
</feature>
<feature type="domain" description="Cadherin" evidence="18">
    <location>
        <begin position="266"/>
        <end position="369"/>
    </location>
</feature>
<feature type="compositionally biased region" description="Polar residues" evidence="16">
    <location>
        <begin position="2847"/>
        <end position="2856"/>
    </location>
</feature>
<dbReference type="FunFam" id="2.60.40.60:FF:000035">
    <property type="entry name" value="Protocadherin Fat 3"/>
    <property type="match status" value="1"/>
</dbReference>
<evidence type="ECO:0000256" key="12">
    <source>
        <dbReference type="ARBA" id="ARBA00023180"/>
    </source>
</evidence>
<evidence type="ECO:0000256" key="4">
    <source>
        <dbReference type="ARBA" id="ARBA00022692"/>
    </source>
</evidence>
<feature type="domain" description="Cadherin" evidence="18">
    <location>
        <begin position="370"/>
        <end position="472"/>
    </location>
</feature>
<keyword evidence="8 14" id="KW-0130">Cell adhesion</keyword>
<keyword evidence="5" id="KW-0732">Signal</keyword>
<evidence type="ECO:0000256" key="1">
    <source>
        <dbReference type="ARBA" id="ARBA00004162"/>
    </source>
</evidence>
<feature type="domain" description="Cadherin" evidence="18">
    <location>
        <begin position="1172"/>
        <end position="1274"/>
    </location>
</feature>
<feature type="domain" description="Cadherin" evidence="18">
    <location>
        <begin position="1795"/>
        <end position="1895"/>
    </location>
</feature>
<dbReference type="InterPro" id="IPR002126">
    <property type="entry name" value="Cadherin-like_dom"/>
</dbReference>
<sequence length="2877" mass="314220">MCDIDLVRNSYCPCHQELLPLSPGATAPVTRSYCPCHQELLPLSPGIYQDYCPCHQELLPLSPGATAPVTRSYCPCHQELLPLSPGATAPVTRSCCPCHQELPLSPGALPLSPGATAPVTRSYCPCHQELLPLSPGATAPVTRSYCPCHQELLPLSPGATALTVRVTAPSGCKHTKHLFQVTAYDPDCGANAQVEYSIPKKAWFHYPKGLQVDSESGEICITEPLDYETRHTYDFPVIATDKDALRTTAMVKVTVKDVNDNRPLFYPTTYRVSIHHDAALASTIVVVKATDKDSRAAGRISYSIVRGNTGGLFSLDPTTGVIVLKKGLSSSPSVYTLIVSAEDGGGLASLVNATVTISVLAVGQNVPQFTQPLYRFEVSESAHTGSPVGTVAVTRESAGGAEVSYYITSGDPNSYMAIDSKTGQIRTAKTLDHETDPTLLLSVQVKSGSPPSFITAQVNISVTDVNDNAPQFSVSQMEIPVSEDTPLSSTIYVVDARDADSGDNGRVRYTLANSSNLFVINSQSGCIKLRRKLDYEQRTQHKFVVIATDSGRPTKKSMMDVTINVQDVNDNAPVFDKNAYEFKVSESVRPNTKFAQPVATDADSGNNARVTYLIHNGANLNVFGIFPSDGFLYTKTALDHEVQDYYDLQVVAIDNGIPAMSTTVPVTIRILDVNDNGPAFDEVSYTFHVTENRPPHSIVGFVTASDSDTSDTLLYELEDKTGSFIVSGTSGEIITRVALNRESRETYRLTVHVSDQGEPPNTATVEVTVTVDDVNDNSPVFDRVGHYRVDVDENQPEGTHVTKVSARDKDKGQNGTVSYYFSQADDNHDSKMFSIDSVTGRITTREVLDHEMKSQYMLRVIARDGGSPARETEKLIEVNVDDTNEAPPRFETSHMAFSVSENTNPGTTVGQVKATDSDSGENGRVLYYIVRGNPLGSFGVNMKTGDVFVAKPLDYEEWSALHEDPIVVSIRENIPVGVDIYDISATDADSGKWGEVRYSIESQSPDRGHLRINRRTGTLTIARVIDYEETSKVSLVVRASSPSKESEYSTVTVVMLIEDVNDNAPEFKMRTRADIMEDEAVGYPIMHVIAVDADSHNNAKLTYAIVSGNQLGNFKLNPETGLLSIAKTLDRETTEVFRLNISATDGGQPLHATYAALTVHVIDVNDNPPVFERSVYVVNVSEGVKLGSVVTTVHAVDKDTGVNAELNYLIPVGDDHFTIDLKSGEITTNTVLDREQQDSWVITAYVKDGAFPALYDTATVMLNVLDENDNAPVFKNHFYHLSVPENANMSVIHTIMASDADTGRYGHITYSIVDHNKHSVFAIDRETGRLSCKPLDREEAAFHNLTIEARDGGTPPLVATAMIFIDVIDDNDNDPEFTQRMYAASILESVRVGQSVLTVEASDLDLGENARITYSIHHATDGKFKINNITGVIVTAGEFDREKKASYSFEVVATDGGLYGPRSDKVRIDITILDVNDNAPVFEKIPYKMDIAQNHAVGQYVTHVRADDKDDGDNGKVLYAFEKRNRYFSIDPDSGLIKVKSLLDATAVMMHRLRVIARDHGAAPRSSTGVVEVIVGNAPGVGTLTFTSLTYNVYLAENARKGTPVVQVKAKFVTGGPGLIAYSFASGNEDLTFNIDPDTGYVSVTDPAKLDYENHHRLRLIVVATANNAYGYTTVWVNLRDVNDNAPRFTQDRYTTSVWEGNSRGTFVTQVFATDVDEGDNARIMYTIISGNTHDAFVIDPPNTGIVKTNVILDREIVDSYRLEVEAVDQGQKHLTSTCILRIQIIDENDNAPFFPSYRDVKVREGTELGTIVKQVTANDVDLNPILTYDFAANGNPEDAFSIDRYSGKIAIAKPLDYERMSRYQLRIQASDKKHTATMRMVIQILDENDNPPEFSQQSYQVTLAEMTGPHYSVVTLNATDRDAGENARVTYSMLLVDGFYINPQTGTIYTNKTVAFNPSQPTIHLVVTAKDHGNPSLSAVIAVRVQVIDINNHAPVFLQAIYSGSVRENNTRGSTILAVSATDADDSYENKKIDYSIVSGNHEHVFEISPNTGELILTGELDRERTPSYSMVVRATDRGDRPLNSTAVVNVEVEDVNDNSPVFSMREYHVTVNENVTKATRIIQLTATDKDAGENGRVQYTIASGNDDGSFDINIKTGDISVGLPLDYETRDIHRLIIRAIDSSVDSARQSAFTTVIVNVSDVNEYSPSFPVMMYLESVQENESVGSYVFTAHANDQDGGIYGLVQYELINEKELFVIDRETGDVTTAAQFDYESINSYQFKVNATDRGGRFTTIPVMVNIEAKFKPHFDKAEYSFSVPGNAKKGDIIGTVRVGDLDSDHPGQVKYRLRESSEYFEVNQTSGVLFVKKNLQDTDGNEPSSRRRRDVYVRHRRALEENEVSLTIVASSGSPNAREGSTTVTMKVDRTCPGCALNSPVTESKRGNLTLSGTPLVLLIVFAIIAIILIMVIVVMYIRGRDRKRRLAESVATGCDSSFEALPPPPMRHLAPPAYNETQNYHHDVTTSDVSDQSHSASSGRGSAEYDEDEEIRMINATPMQTQSRVPDSGIQPDDDAGSDHSAQNHQQYLANLGIDSSRIPGKAAPDSMAATSVESMHQFSDEGGGEGDGLEVTNLVYAKGSQPAPAPKHVAMKTTHDFGYIGGTEPSNAGSLSSIINSEEEFSGSYNWDYLLDWGPQYQPLAHVFSEIARLKDDSIKPKKQPTKIIMQQGPKSSLANTAALQSRARPPPIITDAPPHPSSLPQPIKNPSQLSIHSNSSNSNSVNSARTSQLTSLSGLPKSPISYESTFTSPAMSPSFTPSLSPLARRSPSISPLVTPRGIGSSGQSSGQTTPHRTSGPNTRLHRGLGGGGSSGSEQEIRI</sequence>
<dbReference type="GO" id="GO:0005509">
    <property type="term" value="F:calcium ion binding"/>
    <property type="evidence" value="ECO:0007669"/>
    <property type="project" value="UniProtKB-UniRule"/>
</dbReference>
<comment type="subcellular location">
    <subcellularLocation>
        <location evidence="1">Cell membrane</location>
        <topology evidence="1">Single-pass membrane protein</topology>
    </subcellularLocation>
    <subcellularLocation>
        <location evidence="14">Cell membrane</location>
        <topology evidence="14">Single-pass type I membrane protein</topology>
    </subcellularLocation>
</comment>
<feature type="region of interest" description="Disordered" evidence="16">
    <location>
        <begin position="2713"/>
        <end position="2877"/>
    </location>
</feature>
<evidence type="ECO:0000256" key="13">
    <source>
        <dbReference type="PROSITE-ProRule" id="PRU00043"/>
    </source>
</evidence>
<keyword evidence="7 13" id="KW-0106">Calcium</keyword>
<dbReference type="GO" id="GO:0035332">
    <property type="term" value="P:positive regulation of hippo signaling"/>
    <property type="evidence" value="ECO:0007669"/>
    <property type="project" value="UniProtKB-ARBA"/>
</dbReference>
<dbReference type="GO" id="GO:0090251">
    <property type="term" value="P:protein localization involved in establishment of planar polarity"/>
    <property type="evidence" value="ECO:0007669"/>
    <property type="project" value="UniProtKB-ARBA"/>
</dbReference>
<feature type="domain" description="Cadherin" evidence="18">
    <location>
        <begin position="1690"/>
        <end position="1795"/>
    </location>
</feature>
<feature type="domain" description="Cadherin" evidence="18">
    <location>
        <begin position="681"/>
        <end position="781"/>
    </location>
</feature>
<dbReference type="GO" id="GO:0005911">
    <property type="term" value="C:cell-cell junction"/>
    <property type="evidence" value="ECO:0007669"/>
    <property type="project" value="TreeGrafter"/>
</dbReference>
<protein>
    <recommendedName>
        <fullName evidence="18">Cadherin domain-containing protein</fullName>
    </recommendedName>
</protein>
<evidence type="ECO:0000256" key="16">
    <source>
        <dbReference type="SAM" id="MobiDB-lite"/>
    </source>
</evidence>
<evidence type="ECO:0000256" key="7">
    <source>
        <dbReference type="ARBA" id="ARBA00022837"/>
    </source>
</evidence>
<evidence type="ECO:0000256" key="6">
    <source>
        <dbReference type="ARBA" id="ARBA00022737"/>
    </source>
</evidence>
<keyword evidence="12" id="KW-0325">Glycoprotein</keyword>
<name>A0AAD9KC74_RIDPI</name>
<dbReference type="GO" id="GO:0016327">
    <property type="term" value="C:apicolateral plasma membrane"/>
    <property type="evidence" value="ECO:0007669"/>
    <property type="project" value="UniProtKB-ARBA"/>
</dbReference>
<feature type="domain" description="Cadherin" evidence="18">
    <location>
        <begin position="1067"/>
        <end position="1171"/>
    </location>
</feature>
<feature type="domain" description="Cadherin" evidence="18">
    <location>
        <begin position="1275"/>
        <end position="1377"/>
    </location>
</feature>
<keyword evidence="20" id="KW-1185">Reference proteome</keyword>
<dbReference type="InterPro" id="IPR050971">
    <property type="entry name" value="Cadherin-domain_protein"/>
</dbReference>
<evidence type="ECO:0000256" key="3">
    <source>
        <dbReference type="ARBA" id="ARBA00022536"/>
    </source>
</evidence>
<dbReference type="PRINTS" id="PR00205">
    <property type="entry name" value="CADHERIN"/>
</dbReference>
<dbReference type="PANTHER" id="PTHR24025:SF23">
    <property type="entry name" value="NEURAL-CADHERIN"/>
    <property type="match status" value="1"/>
</dbReference>
<feature type="compositionally biased region" description="Low complexity" evidence="16">
    <location>
        <begin position="2524"/>
        <end position="2535"/>
    </location>
</feature>
<dbReference type="GO" id="GO:0007156">
    <property type="term" value="P:homophilic cell adhesion via plasma membrane adhesion molecules"/>
    <property type="evidence" value="ECO:0007669"/>
    <property type="project" value="InterPro"/>
</dbReference>
<evidence type="ECO:0000256" key="5">
    <source>
        <dbReference type="ARBA" id="ARBA00022729"/>
    </source>
</evidence>
<feature type="compositionally biased region" description="Polar residues" evidence="16">
    <location>
        <begin position="899"/>
        <end position="910"/>
    </location>
</feature>
<organism evidence="19 20">
    <name type="scientific">Ridgeia piscesae</name>
    <name type="common">Tubeworm</name>
    <dbReference type="NCBI Taxonomy" id="27915"/>
    <lineage>
        <taxon>Eukaryota</taxon>
        <taxon>Metazoa</taxon>
        <taxon>Spiralia</taxon>
        <taxon>Lophotrochozoa</taxon>
        <taxon>Annelida</taxon>
        <taxon>Polychaeta</taxon>
        <taxon>Sedentaria</taxon>
        <taxon>Canalipalpata</taxon>
        <taxon>Sabellida</taxon>
        <taxon>Siboglinidae</taxon>
        <taxon>Ridgeia</taxon>
    </lineage>
</organism>
<dbReference type="FunFam" id="2.60.40.60:FF:000013">
    <property type="entry name" value="Cadherin EGF LAG seven-pass G-type receptor"/>
    <property type="match status" value="1"/>
</dbReference>
<dbReference type="InterPro" id="IPR020894">
    <property type="entry name" value="Cadherin_CS"/>
</dbReference>
<keyword evidence="9 17" id="KW-1133">Transmembrane helix</keyword>
<comment type="caution">
    <text evidence="19">The sequence shown here is derived from an EMBL/GenBank/DDBJ whole genome shotgun (WGS) entry which is preliminary data.</text>
</comment>
<keyword evidence="6" id="KW-0677">Repeat</keyword>
<feature type="region of interest" description="Disordered" evidence="16">
    <location>
        <begin position="2522"/>
        <end position="2579"/>
    </location>
</feature>
<feature type="domain" description="Cadherin" evidence="18">
    <location>
        <begin position="2212"/>
        <end position="2310"/>
    </location>
</feature>
<dbReference type="CDD" id="cd11304">
    <property type="entry name" value="Cadherin_repeat"/>
    <property type="match status" value="22"/>
</dbReference>
<evidence type="ECO:0000256" key="14">
    <source>
        <dbReference type="RuleBase" id="RU003318"/>
    </source>
</evidence>
<dbReference type="SUPFAM" id="SSF49313">
    <property type="entry name" value="Cadherin-like"/>
    <property type="match status" value="22"/>
</dbReference>
<feature type="compositionally biased region" description="Low complexity" evidence="16">
    <location>
        <begin position="2764"/>
        <end position="2786"/>
    </location>
</feature>
<feature type="domain" description="Cadherin" evidence="18">
    <location>
        <begin position="1896"/>
        <end position="1998"/>
    </location>
</feature>
<dbReference type="EMBL" id="JAODUO010001228">
    <property type="protein sequence ID" value="KAK2168467.1"/>
    <property type="molecule type" value="Genomic_DNA"/>
</dbReference>
<dbReference type="InterPro" id="IPR000233">
    <property type="entry name" value="Cadherin_Y-type_LIR"/>
</dbReference>
<dbReference type="PROSITE" id="PS50268">
    <property type="entry name" value="CADHERIN_2"/>
    <property type="match status" value="22"/>
</dbReference>
<gene>
    <name evidence="19" type="ORF">NP493_1230g01032</name>
</gene>
<dbReference type="Pfam" id="PF01049">
    <property type="entry name" value="CADH_Y-type_LIR"/>
    <property type="match status" value="1"/>
</dbReference>
<dbReference type="FunFam" id="2.60.40.60:FF:000092">
    <property type="entry name" value="Protocadherin 8"/>
    <property type="match status" value="1"/>
</dbReference>
<feature type="compositionally biased region" description="Polar residues" evidence="16">
    <location>
        <begin position="2727"/>
        <end position="2738"/>
    </location>
</feature>
<reference evidence="19" key="1">
    <citation type="journal article" date="2023" name="Mol. Biol. Evol.">
        <title>Third-Generation Sequencing Reveals the Adaptive Role of the Epigenome in Three Deep-Sea Polychaetes.</title>
        <authorList>
            <person name="Perez M."/>
            <person name="Aroh O."/>
            <person name="Sun Y."/>
            <person name="Lan Y."/>
            <person name="Juniper S.K."/>
            <person name="Young C.R."/>
            <person name="Angers B."/>
            <person name="Qian P.Y."/>
        </authorList>
    </citation>
    <scope>NUCLEOTIDE SEQUENCE</scope>
    <source>
        <strain evidence="19">R07B-5</strain>
    </source>
</reference>
<dbReference type="Gene3D" id="4.10.900.10">
    <property type="entry name" value="TCF3-CBD (Catenin binding domain)"/>
    <property type="match status" value="1"/>
</dbReference>
<feature type="domain" description="Cadherin" evidence="18">
    <location>
        <begin position="783"/>
        <end position="890"/>
    </location>
</feature>
<evidence type="ECO:0000256" key="10">
    <source>
        <dbReference type="ARBA" id="ARBA00023136"/>
    </source>
</evidence>
<dbReference type="FunFam" id="2.60.40.60:FF:000033">
    <property type="entry name" value="FAT atypical cadherin 1"/>
    <property type="match status" value="1"/>
</dbReference>
<feature type="domain" description="Cadherin" evidence="18">
    <location>
        <begin position="2105"/>
        <end position="2211"/>
    </location>
</feature>
<dbReference type="FunFam" id="2.60.40.60:FF:000080">
    <property type="entry name" value="FAT atypical cadherin 1"/>
    <property type="match status" value="1"/>
</dbReference>
<dbReference type="FunFam" id="2.60.40.60:FF:000275">
    <property type="entry name" value="Si:dkey-30k22.7"/>
    <property type="match status" value="1"/>
</dbReference>
<evidence type="ECO:0000313" key="20">
    <source>
        <dbReference type="Proteomes" id="UP001209878"/>
    </source>
</evidence>
<feature type="transmembrane region" description="Helical" evidence="17">
    <location>
        <begin position="2452"/>
        <end position="2474"/>
    </location>
</feature>
<evidence type="ECO:0000256" key="8">
    <source>
        <dbReference type="ARBA" id="ARBA00022889"/>
    </source>
</evidence>
<feature type="domain" description="Cadherin" evidence="18">
    <location>
        <begin position="576"/>
        <end position="680"/>
    </location>
</feature>
<feature type="domain" description="Cadherin" evidence="18">
    <location>
        <begin position="178"/>
        <end position="265"/>
    </location>
</feature>
<feature type="compositionally biased region" description="Polar residues" evidence="16">
    <location>
        <begin position="2800"/>
        <end position="2815"/>
    </location>
</feature>
<dbReference type="Gene3D" id="2.60.40.60">
    <property type="entry name" value="Cadherins"/>
    <property type="match status" value="22"/>
</dbReference>
<dbReference type="FunFam" id="2.60.40.60:FF:000081">
    <property type="entry name" value="protocadherin Fat 4"/>
    <property type="match status" value="1"/>
</dbReference>
<evidence type="ECO:0000313" key="19">
    <source>
        <dbReference type="EMBL" id="KAK2168467.1"/>
    </source>
</evidence>
<feature type="domain" description="Cadherin" evidence="18">
    <location>
        <begin position="1999"/>
        <end position="2104"/>
    </location>
</feature>
<dbReference type="FunFam" id="2.60.40.60:FF:000058">
    <property type="entry name" value="FAT atypical cadherin 3"/>
    <property type="match status" value="1"/>
</dbReference>
<feature type="domain" description="Cadherin" evidence="18">
    <location>
        <begin position="1587"/>
        <end position="1689"/>
    </location>
</feature>
<dbReference type="Proteomes" id="UP001209878">
    <property type="component" value="Unassembled WGS sequence"/>
</dbReference>
<feature type="domain" description="Cadherin" evidence="18">
    <location>
        <begin position="891"/>
        <end position="957"/>
    </location>
</feature>
<evidence type="ECO:0000256" key="15">
    <source>
        <dbReference type="RuleBase" id="RU004357"/>
    </source>
</evidence>
<dbReference type="FunFam" id="2.60.40.60:FF:000116">
    <property type="entry name" value="Dachsous cadherin-related 2"/>
    <property type="match status" value="1"/>
</dbReference>
<feature type="domain" description="Cadherin" evidence="18">
    <location>
        <begin position="1378"/>
        <end position="1482"/>
    </location>
</feature>
<feature type="region of interest" description="Disordered" evidence="16">
    <location>
        <begin position="899"/>
        <end position="919"/>
    </location>
</feature>
<keyword evidence="3" id="KW-0245">EGF-like domain</keyword>
<keyword evidence="11" id="KW-1015">Disulfide bond</keyword>
<feature type="domain" description="Cadherin" evidence="18">
    <location>
        <begin position="1483"/>
        <end position="1586"/>
    </location>
</feature>
<feature type="domain" description="Cadherin" evidence="18">
    <location>
        <begin position="962"/>
        <end position="1067"/>
    </location>
</feature>
<evidence type="ECO:0000256" key="11">
    <source>
        <dbReference type="ARBA" id="ARBA00023157"/>
    </source>
</evidence>
<feature type="compositionally biased region" description="Low complexity" evidence="16">
    <location>
        <begin position="2816"/>
        <end position="2846"/>
    </location>
</feature>
<feature type="domain" description="Cadherin" evidence="18">
    <location>
        <begin position="473"/>
        <end position="575"/>
    </location>
</feature>
<dbReference type="FunFam" id="2.60.40.60:FF:000020">
    <property type="entry name" value="Dachsous cadherin-related 1b"/>
    <property type="match status" value="9"/>
</dbReference>
<dbReference type="PROSITE" id="PS00232">
    <property type="entry name" value="CADHERIN_1"/>
    <property type="match status" value="12"/>
</dbReference>
<keyword evidence="4 14" id="KW-0812">Transmembrane</keyword>
<dbReference type="PANTHER" id="PTHR24025">
    <property type="entry name" value="DESMOGLEIN FAMILY MEMBER"/>
    <property type="match status" value="1"/>
</dbReference>
<dbReference type="Pfam" id="PF00028">
    <property type="entry name" value="Cadherin"/>
    <property type="match status" value="21"/>
</dbReference>
<comment type="function">
    <text evidence="15">Cadherins are calcium-dependent cell adhesion proteins.</text>
</comment>
<feature type="domain" description="Cadherin" evidence="18">
    <location>
        <begin position="2311"/>
        <end position="2438"/>
    </location>
</feature>
<evidence type="ECO:0000256" key="17">
    <source>
        <dbReference type="SAM" id="Phobius"/>
    </source>
</evidence>
<proteinExistence type="predicted"/>
<dbReference type="InterPro" id="IPR015919">
    <property type="entry name" value="Cadherin-like_sf"/>
</dbReference>
<dbReference type="FunFam" id="2.60.40.60:FF:000039">
    <property type="entry name" value="FAT atypical cadherin 3"/>
    <property type="match status" value="1"/>
</dbReference>
<evidence type="ECO:0000256" key="2">
    <source>
        <dbReference type="ARBA" id="ARBA00022475"/>
    </source>
</evidence>
<dbReference type="SMART" id="SM00112">
    <property type="entry name" value="CA"/>
    <property type="match status" value="22"/>
</dbReference>
<dbReference type="InterPro" id="IPR027397">
    <property type="entry name" value="Catenin-bd_sf"/>
</dbReference>
<evidence type="ECO:0000256" key="9">
    <source>
        <dbReference type="ARBA" id="ARBA00022989"/>
    </source>
</evidence>
<keyword evidence="10 17" id="KW-0472">Membrane</keyword>
<keyword evidence="2" id="KW-1003">Cell membrane</keyword>
<evidence type="ECO:0000259" key="18">
    <source>
        <dbReference type="PROSITE" id="PS50268"/>
    </source>
</evidence>
<accession>A0AAD9KC74</accession>